<organism evidence="2 3">
    <name type="scientific">Chlamydomonas incerta</name>
    <dbReference type="NCBI Taxonomy" id="51695"/>
    <lineage>
        <taxon>Eukaryota</taxon>
        <taxon>Viridiplantae</taxon>
        <taxon>Chlorophyta</taxon>
        <taxon>core chlorophytes</taxon>
        <taxon>Chlorophyceae</taxon>
        <taxon>CS clade</taxon>
        <taxon>Chlamydomonadales</taxon>
        <taxon>Chlamydomonadaceae</taxon>
        <taxon>Chlamydomonas</taxon>
    </lineage>
</organism>
<feature type="region of interest" description="Disordered" evidence="1">
    <location>
        <begin position="616"/>
        <end position="652"/>
    </location>
</feature>
<dbReference type="InterPro" id="IPR036770">
    <property type="entry name" value="Ankyrin_rpt-contain_sf"/>
</dbReference>
<dbReference type="OrthoDB" id="10680571at2759"/>
<evidence type="ECO:0000313" key="2">
    <source>
        <dbReference type="EMBL" id="KAG2427494.1"/>
    </source>
</evidence>
<comment type="caution">
    <text evidence="2">The sequence shown here is derived from an EMBL/GenBank/DDBJ whole genome shotgun (WGS) entry which is preliminary data.</text>
</comment>
<name>A0A835SI95_CHLIN</name>
<feature type="region of interest" description="Disordered" evidence="1">
    <location>
        <begin position="671"/>
        <end position="690"/>
    </location>
</feature>
<evidence type="ECO:0000313" key="3">
    <source>
        <dbReference type="Proteomes" id="UP000650467"/>
    </source>
</evidence>
<dbReference type="EMBL" id="JAEHOC010000040">
    <property type="protein sequence ID" value="KAG2427494.1"/>
    <property type="molecule type" value="Genomic_DNA"/>
</dbReference>
<keyword evidence="3" id="KW-1185">Reference proteome</keyword>
<dbReference type="SUPFAM" id="SSF48403">
    <property type="entry name" value="Ankyrin repeat"/>
    <property type="match status" value="1"/>
</dbReference>
<sequence length="720" mass="71050">MVRAIDAGSLIAHVADLRRAGATAPCISSVAGGLAGRVVEGGRSSSSSNNSSSPQAALDALGAAARQQQRGAEGGAAVAAALFSNAQFMALAGSAVGPVALVGGDVVARTAVRALIRLSEDRTRVHVAGFSDDRVAGAAAHLAVTLLADSAHDAAAQARSCYATLVEVCSMEDTSSSVDKDKAVPVVAEALLGHTAFVAAALAAPGAGRGLARALRGACSCSPPRLIRAVLGSDAVMAAVTASAEGVRNLALALCAASMRDLAAEAKLLLARVPPPAGSLAAAGPEVAVEVAAALRVACEGGHADVVAVLAAHQQVAAAVLAAPGHGETVVAALRAASSKGHTRAVQALLSCAPLMGAVLAVPEAELSGRAHDFGQMVRDGSRHAYAGGAAAALVAHAGFTRVLVSAAAAGEAGPAGCLAGALYDACRDGREATVAALLANPTFQQVVLGGAAAAQGQGRELITLLCDACKGASAEVVEALLADAATTQSLGAQGDSGACALTKALADACKRGRVGVVRALLSSDAARRAVLAPKTPGRAGELVWALWDACENSQAGVLQLLLADAQFVEVMLGAGSSGSERLAKALKQAQRRGNEAVVEALQGSSAVVAAAAPYLPKQPSAPPQPGHIEPGAEQADRPEAAAEEAADPGLWTDDESEAAAEYRAAVNSCPSGMSSSSSLPPSSSSPCGSAVSLGQMCPSACASSACRCHTSSHATDTPV</sequence>
<gene>
    <name evidence="2" type="ORF">HXX76_012427</name>
</gene>
<dbReference type="Gene3D" id="1.25.40.20">
    <property type="entry name" value="Ankyrin repeat-containing domain"/>
    <property type="match status" value="1"/>
</dbReference>
<feature type="compositionally biased region" description="Acidic residues" evidence="1">
    <location>
        <begin position="642"/>
        <end position="652"/>
    </location>
</feature>
<dbReference type="Proteomes" id="UP000650467">
    <property type="component" value="Unassembled WGS sequence"/>
</dbReference>
<evidence type="ECO:0000256" key="1">
    <source>
        <dbReference type="SAM" id="MobiDB-lite"/>
    </source>
</evidence>
<dbReference type="AlphaFoldDB" id="A0A835SI95"/>
<reference evidence="2" key="1">
    <citation type="journal article" date="2020" name="bioRxiv">
        <title>Comparative genomics of Chlamydomonas.</title>
        <authorList>
            <person name="Craig R.J."/>
            <person name="Hasan A.R."/>
            <person name="Ness R.W."/>
            <person name="Keightley P.D."/>
        </authorList>
    </citation>
    <scope>NUCLEOTIDE SEQUENCE</scope>
    <source>
        <strain evidence="2">SAG 7.73</strain>
    </source>
</reference>
<proteinExistence type="predicted"/>
<protein>
    <submittedName>
        <fullName evidence="2">Uncharacterized protein</fullName>
    </submittedName>
</protein>
<accession>A0A835SI95</accession>